<evidence type="ECO:0000313" key="3">
    <source>
        <dbReference type="Proteomes" id="UP000229054"/>
    </source>
</evidence>
<dbReference type="Gene3D" id="2.40.320.10">
    <property type="entry name" value="Hypothetical Protein Pfu-838710-001"/>
    <property type="match status" value="1"/>
</dbReference>
<reference evidence="2 3" key="1">
    <citation type="submission" date="2017-09" db="EMBL/GenBank/DDBJ databases">
        <title>Depth-based differentiation of microbial function through sediment-hosted aquifers and enrichment of novel symbionts in the deep terrestrial subsurface.</title>
        <authorList>
            <person name="Probst A.J."/>
            <person name="Ladd B."/>
            <person name="Jarett J.K."/>
            <person name="Geller-Mcgrath D.E."/>
            <person name="Sieber C.M."/>
            <person name="Emerson J.B."/>
            <person name="Anantharaman K."/>
            <person name="Thomas B.C."/>
            <person name="Malmstrom R."/>
            <person name="Stieglmeier M."/>
            <person name="Klingl A."/>
            <person name="Woyke T."/>
            <person name="Ryan C.M."/>
            <person name="Banfield J.F."/>
        </authorList>
    </citation>
    <scope>NUCLEOTIDE SEQUENCE [LARGE SCALE GENOMIC DNA]</scope>
    <source>
        <strain evidence="2">CG23_combo_of_CG06-09_8_20_14_all_39_25</strain>
    </source>
</reference>
<sequence length="174" mass="20148">MVLELERTFLLKELPKGLKDCKSEEFFDIYIPRSVPHPILRIRKRGDVLEITKKSPQSFDAGEQVERTIPLSEKEFAELSTLPGKRLRKIRHYYPINGRVAEIDIFLDSLEGLGLVDFEFSSIDEKSGFKMPDFCLADVTQEEFAAGGYLAGKKYSDIEPFLKKYNYQKLQFKE</sequence>
<gene>
    <name evidence="2" type="ORF">COX38_00055</name>
</gene>
<protein>
    <recommendedName>
        <fullName evidence="4">CYTH domain-containing protein</fullName>
    </recommendedName>
</protein>
<dbReference type="InterPro" id="IPR012042">
    <property type="entry name" value="NeuTTM/CthTTM-like"/>
</dbReference>
<evidence type="ECO:0008006" key="4">
    <source>
        <dbReference type="Google" id="ProtNLM"/>
    </source>
</evidence>
<evidence type="ECO:0000313" key="2">
    <source>
        <dbReference type="EMBL" id="PIP22524.1"/>
    </source>
</evidence>
<dbReference type="SUPFAM" id="SSF55154">
    <property type="entry name" value="CYTH-like phosphatases"/>
    <property type="match status" value="1"/>
</dbReference>
<dbReference type="Proteomes" id="UP000229054">
    <property type="component" value="Unassembled WGS sequence"/>
</dbReference>
<dbReference type="InterPro" id="IPR033469">
    <property type="entry name" value="CYTH-like_dom_sf"/>
</dbReference>
<evidence type="ECO:0000256" key="1">
    <source>
        <dbReference type="PIRSR" id="PIRSR016487-1"/>
    </source>
</evidence>
<comment type="caution">
    <text evidence="2">The sequence shown here is derived from an EMBL/GenBank/DDBJ whole genome shotgun (WGS) entry which is preliminary data.</text>
</comment>
<name>A0A2G9YTE2_9BACT</name>
<dbReference type="EMBL" id="PCRN01000003">
    <property type="protein sequence ID" value="PIP22524.1"/>
    <property type="molecule type" value="Genomic_DNA"/>
</dbReference>
<proteinExistence type="predicted"/>
<organism evidence="2 3">
    <name type="scientific">Candidatus Nealsonbacteria bacterium CG23_combo_of_CG06-09_8_20_14_all_39_25</name>
    <dbReference type="NCBI Taxonomy" id="1974723"/>
    <lineage>
        <taxon>Bacteria</taxon>
        <taxon>Candidatus Nealsoniibacteriota</taxon>
    </lineage>
</organism>
<accession>A0A2G9YTE2</accession>
<feature type="active site" description="Proton acceptor" evidence="1">
    <location>
        <position position="30"/>
    </location>
</feature>
<dbReference type="PIRSF" id="PIRSF016487">
    <property type="entry name" value="CYTH_UCP016487"/>
    <property type="match status" value="1"/>
</dbReference>
<dbReference type="AlphaFoldDB" id="A0A2G9YTE2"/>